<dbReference type="RefSeq" id="WP_300950919.1">
    <property type="nucleotide sequence ID" value="NZ_JAUHJQ010000001.1"/>
</dbReference>
<comment type="caution">
    <text evidence="1">The sequence shown here is derived from an EMBL/GenBank/DDBJ whole genome shotgun (WGS) entry which is preliminary data.</text>
</comment>
<reference evidence="1" key="1">
    <citation type="submission" date="2023-06" db="EMBL/GenBank/DDBJ databases">
        <title>Draft genome sequence of Nocardioides sp. SOB77.</title>
        <authorList>
            <person name="Zhang G."/>
        </authorList>
    </citation>
    <scope>NUCLEOTIDE SEQUENCE</scope>
    <source>
        <strain evidence="1">SOB77</strain>
    </source>
</reference>
<dbReference type="Proteomes" id="UP001168620">
    <property type="component" value="Unassembled WGS sequence"/>
</dbReference>
<keyword evidence="2" id="KW-1185">Reference proteome</keyword>
<name>A0ABT8FBD6_9ACTN</name>
<dbReference type="PANTHER" id="PTHR34724">
    <property type="entry name" value="OS12G0596101 PROTEIN"/>
    <property type="match status" value="1"/>
</dbReference>
<proteinExistence type="predicted"/>
<evidence type="ECO:0000313" key="2">
    <source>
        <dbReference type="Proteomes" id="UP001168620"/>
    </source>
</evidence>
<sequence length="54" mass="5897">MCRAATCRTCQKTTWAGCGQHIDQVQASVPPGRWCPGHPRAERSGGFLSRILGR</sequence>
<accession>A0ABT8FBD6</accession>
<evidence type="ECO:0000313" key="1">
    <source>
        <dbReference type="EMBL" id="MDN4172008.1"/>
    </source>
</evidence>
<organism evidence="1 2">
    <name type="scientific">Nocardioides oceani</name>
    <dbReference type="NCBI Taxonomy" id="3058369"/>
    <lineage>
        <taxon>Bacteria</taxon>
        <taxon>Bacillati</taxon>
        <taxon>Actinomycetota</taxon>
        <taxon>Actinomycetes</taxon>
        <taxon>Propionibacteriales</taxon>
        <taxon>Nocardioidaceae</taxon>
        <taxon>Nocardioides</taxon>
    </lineage>
</organism>
<gene>
    <name evidence="1" type="ORF">QWY28_03540</name>
</gene>
<dbReference type="PANTHER" id="PTHR34724:SF2">
    <property type="entry name" value="OS12G0596101 PROTEIN"/>
    <property type="match status" value="1"/>
</dbReference>
<protein>
    <submittedName>
        <fullName evidence="1">Uncharacterized protein</fullName>
    </submittedName>
</protein>
<dbReference type="EMBL" id="JAUHJQ010000001">
    <property type="protein sequence ID" value="MDN4172008.1"/>
    <property type="molecule type" value="Genomic_DNA"/>
</dbReference>